<name>A0A2U1UH98_9GAMM</name>
<dbReference type="GO" id="GO:0016740">
    <property type="term" value="F:transferase activity"/>
    <property type="evidence" value="ECO:0007669"/>
    <property type="project" value="UniProtKB-KW"/>
</dbReference>
<gene>
    <name evidence="1" type="ORF">DDT54_19795</name>
    <name evidence="2" type="ORF">EH206_19405</name>
</gene>
<dbReference type="RefSeq" id="WP_040343405.1">
    <property type="nucleotide sequence ID" value="NZ_CP034036.1"/>
</dbReference>
<dbReference type="Proteomes" id="UP000295985">
    <property type="component" value="Unassembled WGS sequence"/>
</dbReference>
<dbReference type="OrthoDB" id="6429087at2"/>
<evidence type="ECO:0000313" key="1">
    <source>
        <dbReference type="EMBL" id="PWC21033.1"/>
    </source>
</evidence>
<dbReference type="EMBL" id="CP034036">
    <property type="protein sequence ID" value="QCR06136.1"/>
    <property type="molecule type" value="Genomic_DNA"/>
</dbReference>
<proteinExistence type="predicted"/>
<dbReference type="AlphaFoldDB" id="A0A2U1UH98"/>
<reference evidence="1 3" key="1">
    <citation type="submission" date="2018-04" db="EMBL/GenBank/DDBJ databases">
        <title>Brenneria corticis sp.nov.</title>
        <authorList>
            <person name="Li Y."/>
        </authorList>
    </citation>
    <scope>NUCLEOTIDE SEQUENCE [LARGE SCALE GENOMIC DNA]</scope>
    <source>
        <strain evidence="1 3">LMG 2694</strain>
    </source>
</reference>
<evidence type="ECO:0000313" key="4">
    <source>
        <dbReference type="Proteomes" id="UP000303847"/>
    </source>
</evidence>
<protein>
    <submittedName>
        <fullName evidence="1">Acetyltransferase</fullName>
    </submittedName>
</protein>
<organism evidence="1 3">
    <name type="scientific">Brenneria nigrifluens DSM 30175 = ATCC 13028</name>
    <dbReference type="NCBI Taxonomy" id="1121120"/>
    <lineage>
        <taxon>Bacteria</taxon>
        <taxon>Pseudomonadati</taxon>
        <taxon>Pseudomonadota</taxon>
        <taxon>Gammaproteobacteria</taxon>
        <taxon>Enterobacterales</taxon>
        <taxon>Pectobacteriaceae</taxon>
        <taxon>Brenneria</taxon>
    </lineage>
</organism>
<keyword evidence="4" id="KW-1185">Reference proteome</keyword>
<dbReference type="Proteomes" id="UP000303847">
    <property type="component" value="Chromosome"/>
</dbReference>
<reference evidence="2 4" key="2">
    <citation type="submission" date="2018-11" db="EMBL/GenBank/DDBJ databases">
        <title>Genome sequences of Brenneria nigrifluens and Brenneria rubrifaciens.</title>
        <authorList>
            <person name="Poret-Peterson A.T."/>
            <person name="McClean A.E."/>
            <person name="Kluepfel D.A."/>
        </authorList>
    </citation>
    <scope>NUCLEOTIDE SEQUENCE [LARGE SCALE GENOMIC DNA]</scope>
    <source>
        <strain evidence="2 4">ATCC 13028</strain>
    </source>
</reference>
<evidence type="ECO:0000313" key="3">
    <source>
        <dbReference type="Proteomes" id="UP000295985"/>
    </source>
</evidence>
<dbReference type="EMBL" id="QDKK01000041">
    <property type="protein sequence ID" value="PWC21033.1"/>
    <property type="molecule type" value="Genomic_DNA"/>
</dbReference>
<sequence>MMTLKYPALAVRPHNLYREPSLFTLPPQGGASISETDARALDVFCQAIRDRLSGPVSLTAHPHRIGSRTSVALHLEGRLGRCIDVLITVTGNTLWPQPEEYSHPRWYITVPDAADVVYLLLHLSDMCERFQVN</sequence>
<accession>A0A2U1UH98</accession>
<keyword evidence="1" id="KW-0808">Transferase</keyword>
<evidence type="ECO:0000313" key="2">
    <source>
        <dbReference type="EMBL" id="QCR06136.1"/>
    </source>
</evidence>